<evidence type="ECO:0000313" key="8">
    <source>
        <dbReference type="EMBL" id="SCW02361.1"/>
    </source>
</evidence>
<dbReference type="InterPro" id="IPR027417">
    <property type="entry name" value="P-loop_NTPase"/>
</dbReference>
<dbReference type="GO" id="GO:0007018">
    <property type="term" value="P:microtubule-based movement"/>
    <property type="evidence" value="ECO:0007669"/>
    <property type="project" value="InterPro"/>
</dbReference>
<reference evidence="9" key="1">
    <citation type="submission" date="2016-03" db="EMBL/GenBank/DDBJ databases">
        <authorList>
            <person name="Devillers H."/>
        </authorList>
    </citation>
    <scope>NUCLEOTIDE SEQUENCE [LARGE SCALE GENOMIC DNA]</scope>
</reference>
<dbReference type="Pfam" id="PF00225">
    <property type="entry name" value="Kinesin"/>
    <property type="match status" value="1"/>
</dbReference>
<sequence>MDFDIPRTPSRHKEESFEATSKIPSPNGPDSPKFKKRTASPTPVLTISEQRSSIANMKQHAANGDSSSHMTAFYKENIRELNELQEMMFRKKAKLDEVKDELMDYRDQFRALELKVETLREEKHTKSQQLKLKENELKKLKDEQHTRDKFLCHGHELELQQLRAKNTAEVNALDGEFRRKIEDLKYEKIKKLEVDRDSLVMELRAADKKISCNHETLQSLMEDCLLKNNADKENWLRSHQLGWKKTIEENETLTQESEVLQRTINEQLQTALNRQKTRLEELHSELESMKHKLDDCQSDNRQLETEIEKTKALTAESMNKKIELEDYIASSSVELTQINEILIKEETMRRKLHNELQEIRGNIRVFCRVRPPLPREGGDLSNISIYGFDDDQGTQTLDIIRDSKAHTFTFDRIFDRQDTNSDVFDEIGQLVQSSLDGYNVCIFAYGQTGSGKTFTMLHPEDGIIPSTLSHIFMWIEKLKELGWNYEVTSQFVEIYNETINDLLKDLDDDTEELGEYQKHEIRHDSETQTTRITNVTVCELTNREMVSDILKRASKMRSTAPTAANERSSRSHSIFIIQLYGCNEFTGEKSYGTLNLVDLAGSERINSLQSTGTRLRETQSINKSLSCLGDVIHALSAPDANKRHIPFRNSKLTYLLQYSLMGQSKTLMFVNVSPCSHSINETLNSLRFASKVNSTKMAKRT</sequence>
<keyword evidence="4" id="KW-0493">Microtubule</keyword>
<dbReference type="PROSITE" id="PS50067">
    <property type="entry name" value="KINESIN_MOTOR_2"/>
    <property type="match status" value="1"/>
</dbReference>
<feature type="coiled-coil region" evidence="5">
    <location>
        <begin position="250"/>
        <end position="320"/>
    </location>
</feature>
<feature type="binding site" evidence="3">
    <location>
        <begin position="446"/>
        <end position="453"/>
    </location>
    <ligand>
        <name>ATP</name>
        <dbReference type="ChEBI" id="CHEBI:30616"/>
    </ligand>
</feature>
<protein>
    <recommendedName>
        <fullName evidence="4">Kinesin-like protein</fullName>
    </recommendedName>
</protein>
<dbReference type="SMART" id="SM00129">
    <property type="entry name" value="KISc"/>
    <property type="match status" value="1"/>
</dbReference>
<dbReference type="InterPro" id="IPR036961">
    <property type="entry name" value="Kinesin_motor_dom_sf"/>
</dbReference>
<dbReference type="CDD" id="cd01366">
    <property type="entry name" value="KISc_C_terminal"/>
    <property type="match status" value="1"/>
</dbReference>
<dbReference type="Gene3D" id="3.40.850.10">
    <property type="entry name" value="Kinesin motor domain"/>
    <property type="match status" value="1"/>
</dbReference>
<feature type="coiled-coil region" evidence="5">
    <location>
        <begin position="81"/>
        <end position="143"/>
    </location>
</feature>
<dbReference type="GO" id="GO:0008017">
    <property type="term" value="F:microtubule binding"/>
    <property type="evidence" value="ECO:0007669"/>
    <property type="project" value="InterPro"/>
</dbReference>
<evidence type="ECO:0000256" key="3">
    <source>
        <dbReference type="PROSITE-ProRule" id="PRU00283"/>
    </source>
</evidence>
<dbReference type="PROSITE" id="PS00411">
    <property type="entry name" value="KINESIN_MOTOR_1"/>
    <property type="match status" value="1"/>
</dbReference>
<dbReference type="EMBL" id="LT598490">
    <property type="protein sequence ID" value="SCW02361.1"/>
    <property type="molecule type" value="Genomic_DNA"/>
</dbReference>
<name>A0A1G4MEL0_LACFM</name>
<keyword evidence="3 4" id="KW-0505">Motor protein</keyword>
<dbReference type="PANTHER" id="PTHR47972">
    <property type="entry name" value="KINESIN-LIKE PROTEIN KLP-3"/>
    <property type="match status" value="1"/>
</dbReference>
<accession>A0A1G4MEL0</accession>
<dbReference type="Proteomes" id="UP000190831">
    <property type="component" value="Chromosome F"/>
</dbReference>
<dbReference type="OrthoDB" id="3176171at2759"/>
<organism evidence="8 9">
    <name type="scientific">Lachancea fermentati</name>
    <name type="common">Zygosaccharomyces fermentati</name>
    <dbReference type="NCBI Taxonomy" id="4955"/>
    <lineage>
        <taxon>Eukaryota</taxon>
        <taxon>Fungi</taxon>
        <taxon>Dikarya</taxon>
        <taxon>Ascomycota</taxon>
        <taxon>Saccharomycotina</taxon>
        <taxon>Saccharomycetes</taxon>
        <taxon>Saccharomycetales</taxon>
        <taxon>Saccharomycetaceae</taxon>
        <taxon>Lachancea</taxon>
    </lineage>
</organism>
<comment type="similarity">
    <text evidence="3 4">Belongs to the TRAFAC class myosin-kinesin ATPase superfamily. Kinesin family.</text>
</comment>
<dbReference type="GO" id="GO:0005874">
    <property type="term" value="C:microtubule"/>
    <property type="evidence" value="ECO:0007669"/>
    <property type="project" value="UniProtKB-KW"/>
</dbReference>
<dbReference type="SUPFAM" id="SSF52540">
    <property type="entry name" value="P-loop containing nucleoside triphosphate hydrolases"/>
    <property type="match status" value="1"/>
</dbReference>
<dbReference type="GO" id="GO:0003777">
    <property type="term" value="F:microtubule motor activity"/>
    <property type="evidence" value="ECO:0007669"/>
    <property type="project" value="InterPro"/>
</dbReference>
<evidence type="ECO:0000313" key="9">
    <source>
        <dbReference type="Proteomes" id="UP000190831"/>
    </source>
</evidence>
<dbReference type="PRINTS" id="PR00380">
    <property type="entry name" value="KINESINHEAVY"/>
</dbReference>
<evidence type="ECO:0000256" key="5">
    <source>
        <dbReference type="SAM" id="Coils"/>
    </source>
</evidence>
<dbReference type="STRING" id="4955.A0A1G4MEL0"/>
<gene>
    <name evidence="8" type="ORF">LAFE_0F04742G</name>
</gene>
<evidence type="ECO:0000256" key="4">
    <source>
        <dbReference type="RuleBase" id="RU000394"/>
    </source>
</evidence>
<dbReference type="PANTHER" id="PTHR47972:SF28">
    <property type="entry name" value="KINESIN-LIKE PROTEIN KLP-3"/>
    <property type="match status" value="1"/>
</dbReference>
<dbReference type="AlphaFoldDB" id="A0A1G4MEL0"/>
<keyword evidence="1 3" id="KW-0547">Nucleotide-binding</keyword>
<feature type="domain" description="Kinesin motor" evidence="7">
    <location>
        <begin position="362"/>
        <end position="695"/>
    </location>
</feature>
<keyword evidence="2 3" id="KW-0067">ATP-binding</keyword>
<keyword evidence="5" id="KW-0175">Coiled coil</keyword>
<proteinExistence type="inferred from homology"/>
<dbReference type="InterPro" id="IPR027640">
    <property type="entry name" value="Kinesin-like_fam"/>
</dbReference>
<keyword evidence="9" id="KW-1185">Reference proteome</keyword>
<evidence type="ECO:0000256" key="2">
    <source>
        <dbReference type="ARBA" id="ARBA00022840"/>
    </source>
</evidence>
<feature type="coiled-coil region" evidence="5">
    <location>
        <begin position="492"/>
        <end position="519"/>
    </location>
</feature>
<evidence type="ECO:0000256" key="6">
    <source>
        <dbReference type="SAM" id="MobiDB-lite"/>
    </source>
</evidence>
<dbReference type="InterPro" id="IPR019821">
    <property type="entry name" value="Kinesin_motor_CS"/>
</dbReference>
<evidence type="ECO:0000256" key="1">
    <source>
        <dbReference type="ARBA" id="ARBA00022741"/>
    </source>
</evidence>
<dbReference type="OMA" id="ETARDKW"/>
<evidence type="ECO:0000259" key="7">
    <source>
        <dbReference type="PROSITE" id="PS50067"/>
    </source>
</evidence>
<dbReference type="GO" id="GO:0005524">
    <property type="term" value="F:ATP binding"/>
    <property type="evidence" value="ECO:0007669"/>
    <property type="project" value="UniProtKB-UniRule"/>
</dbReference>
<feature type="region of interest" description="Disordered" evidence="6">
    <location>
        <begin position="1"/>
        <end position="43"/>
    </location>
</feature>
<dbReference type="InterPro" id="IPR001752">
    <property type="entry name" value="Kinesin_motor_dom"/>
</dbReference>